<dbReference type="EMBL" id="JARIHO010000010">
    <property type="protein sequence ID" value="KAJ7354539.1"/>
    <property type="molecule type" value="Genomic_DNA"/>
</dbReference>
<keyword evidence="3" id="KW-0808">Transferase</keyword>
<dbReference type="SUPFAM" id="SSF56112">
    <property type="entry name" value="Protein kinase-like (PK-like)"/>
    <property type="match status" value="1"/>
</dbReference>
<dbReference type="EC" id="2.7.11.1" evidence="1"/>
<dbReference type="Proteomes" id="UP001218218">
    <property type="component" value="Unassembled WGS sequence"/>
</dbReference>
<evidence type="ECO:0000256" key="2">
    <source>
        <dbReference type="ARBA" id="ARBA00022527"/>
    </source>
</evidence>
<proteinExistence type="predicted"/>
<dbReference type="InterPro" id="IPR011009">
    <property type="entry name" value="Kinase-like_dom_sf"/>
</dbReference>
<evidence type="ECO:0000313" key="9">
    <source>
        <dbReference type="EMBL" id="KAJ7354539.1"/>
    </source>
</evidence>
<keyword evidence="6" id="KW-0067">ATP-binding</keyword>
<dbReference type="AlphaFoldDB" id="A0AAD7EWA7"/>
<evidence type="ECO:0000256" key="3">
    <source>
        <dbReference type="ARBA" id="ARBA00022679"/>
    </source>
</evidence>
<evidence type="ECO:0000256" key="1">
    <source>
        <dbReference type="ARBA" id="ARBA00012513"/>
    </source>
</evidence>
<gene>
    <name evidence="9" type="ORF">DFH08DRAFT_46828</name>
</gene>
<evidence type="ECO:0000256" key="4">
    <source>
        <dbReference type="ARBA" id="ARBA00022741"/>
    </source>
</evidence>
<evidence type="ECO:0000256" key="5">
    <source>
        <dbReference type="ARBA" id="ARBA00022777"/>
    </source>
</evidence>
<dbReference type="PANTHER" id="PTHR47634">
    <property type="entry name" value="PROTEIN KINASE DOMAIN-CONTAINING PROTEIN-RELATED"/>
    <property type="match status" value="1"/>
</dbReference>
<dbReference type="PANTHER" id="PTHR47634:SF9">
    <property type="entry name" value="PROTEIN KINASE DOMAIN-CONTAINING PROTEIN-RELATED"/>
    <property type="match status" value="1"/>
</dbReference>
<dbReference type="GO" id="GO:0005524">
    <property type="term" value="F:ATP binding"/>
    <property type="evidence" value="ECO:0007669"/>
    <property type="project" value="UniProtKB-KW"/>
</dbReference>
<keyword evidence="4" id="KW-0547">Nucleotide-binding</keyword>
<name>A0AAD7EWA7_9AGAR</name>
<dbReference type="GO" id="GO:0050684">
    <property type="term" value="P:regulation of mRNA processing"/>
    <property type="evidence" value="ECO:0007669"/>
    <property type="project" value="TreeGrafter"/>
</dbReference>
<evidence type="ECO:0000256" key="7">
    <source>
        <dbReference type="ARBA" id="ARBA00047899"/>
    </source>
</evidence>
<comment type="catalytic activity">
    <reaction evidence="8">
        <text>L-seryl-[protein] + ATP = O-phospho-L-seryl-[protein] + ADP + H(+)</text>
        <dbReference type="Rhea" id="RHEA:17989"/>
        <dbReference type="Rhea" id="RHEA-COMP:9863"/>
        <dbReference type="Rhea" id="RHEA-COMP:11604"/>
        <dbReference type="ChEBI" id="CHEBI:15378"/>
        <dbReference type="ChEBI" id="CHEBI:29999"/>
        <dbReference type="ChEBI" id="CHEBI:30616"/>
        <dbReference type="ChEBI" id="CHEBI:83421"/>
        <dbReference type="ChEBI" id="CHEBI:456216"/>
        <dbReference type="EC" id="2.7.11.1"/>
    </reaction>
</comment>
<dbReference type="GO" id="GO:0004674">
    <property type="term" value="F:protein serine/threonine kinase activity"/>
    <property type="evidence" value="ECO:0007669"/>
    <property type="project" value="UniProtKB-KW"/>
</dbReference>
<comment type="catalytic activity">
    <reaction evidence="7">
        <text>L-threonyl-[protein] + ATP = O-phospho-L-threonyl-[protein] + ADP + H(+)</text>
        <dbReference type="Rhea" id="RHEA:46608"/>
        <dbReference type="Rhea" id="RHEA-COMP:11060"/>
        <dbReference type="Rhea" id="RHEA-COMP:11605"/>
        <dbReference type="ChEBI" id="CHEBI:15378"/>
        <dbReference type="ChEBI" id="CHEBI:30013"/>
        <dbReference type="ChEBI" id="CHEBI:30616"/>
        <dbReference type="ChEBI" id="CHEBI:61977"/>
        <dbReference type="ChEBI" id="CHEBI:456216"/>
        <dbReference type="EC" id="2.7.11.1"/>
    </reaction>
</comment>
<keyword evidence="5" id="KW-0418">Kinase</keyword>
<keyword evidence="2" id="KW-0723">Serine/threonine-protein kinase</keyword>
<dbReference type="Gene3D" id="3.30.200.20">
    <property type="entry name" value="Phosphorylase Kinase, domain 1"/>
    <property type="match status" value="1"/>
</dbReference>
<evidence type="ECO:0000256" key="6">
    <source>
        <dbReference type="ARBA" id="ARBA00022840"/>
    </source>
</evidence>
<organism evidence="9 10">
    <name type="scientific">Mycena albidolilacea</name>
    <dbReference type="NCBI Taxonomy" id="1033008"/>
    <lineage>
        <taxon>Eukaryota</taxon>
        <taxon>Fungi</taxon>
        <taxon>Dikarya</taxon>
        <taxon>Basidiomycota</taxon>
        <taxon>Agaricomycotina</taxon>
        <taxon>Agaricomycetes</taxon>
        <taxon>Agaricomycetidae</taxon>
        <taxon>Agaricales</taxon>
        <taxon>Marasmiineae</taxon>
        <taxon>Mycenaceae</taxon>
        <taxon>Mycena</taxon>
    </lineage>
</organism>
<evidence type="ECO:0000256" key="8">
    <source>
        <dbReference type="ARBA" id="ARBA00048679"/>
    </source>
</evidence>
<protein>
    <recommendedName>
        <fullName evidence="1">non-specific serine/threonine protein kinase</fullName>
        <ecNumber evidence="1">2.7.11.1</ecNumber>
    </recommendedName>
</protein>
<comment type="caution">
    <text evidence="9">The sequence shown here is derived from an EMBL/GenBank/DDBJ whole genome shotgun (WGS) entry which is preliminary data.</text>
</comment>
<dbReference type="Gene3D" id="1.10.510.10">
    <property type="entry name" value="Transferase(Phosphotransferase) domain 1"/>
    <property type="match status" value="1"/>
</dbReference>
<dbReference type="GO" id="GO:0000245">
    <property type="term" value="P:spliceosomal complex assembly"/>
    <property type="evidence" value="ECO:0007669"/>
    <property type="project" value="TreeGrafter"/>
</dbReference>
<sequence>MRMLDHFVHDGPNGRHQCIVGEVLGPTLSSYIYLLYDSNVFPGNMARRLAGQMALGVQYLHKRYEDLHRGNILLCPPTAAWSSPANLKTCLDRPHKCWLRAQTPTPHASALW</sequence>
<keyword evidence="10" id="KW-1185">Reference proteome</keyword>
<accession>A0AAD7EWA7</accession>
<reference evidence="9" key="1">
    <citation type="submission" date="2023-03" db="EMBL/GenBank/DDBJ databases">
        <title>Massive genome expansion in bonnet fungi (Mycena s.s.) driven by repeated elements and novel gene families across ecological guilds.</title>
        <authorList>
            <consortium name="Lawrence Berkeley National Laboratory"/>
            <person name="Harder C.B."/>
            <person name="Miyauchi S."/>
            <person name="Viragh M."/>
            <person name="Kuo A."/>
            <person name="Thoen E."/>
            <person name="Andreopoulos B."/>
            <person name="Lu D."/>
            <person name="Skrede I."/>
            <person name="Drula E."/>
            <person name="Henrissat B."/>
            <person name="Morin E."/>
            <person name="Kohler A."/>
            <person name="Barry K."/>
            <person name="LaButti K."/>
            <person name="Morin E."/>
            <person name="Salamov A."/>
            <person name="Lipzen A."/>
            <person name="Mereny Z."/>
            <person name="Hegedus B."/>
            <person name="Baldrian P."/>
            <person name="Stursova M."/>
            <person name="Weitz H."/>
            <person name="Taylor A."/>
            <person name="Grigoriev I.V."/>
            <person name="Nagy L.G."/>
            <person name="Martin F."/>
            <person name="Kauserud H."/>
        </authorList>
    </citation>
    <scope>NUCLEOTIDE SEQUENCE</scope>
    <source>
        <strain evidence="9">CBHHK002</strain>
    </source>
</reference>
<evidence type="ECO:0000313" key="10">
    <source>
        <dbReference type="Proteomes" id="UP001218218"/>
    </source>
</evidence>
<dbReference type="InterPro" id="IPR051334">
    <property type="entry name" value="SRPK"/>
</dbReference>